<sequence>MNYGLKLVRPNSSSNLITSSSALYRQSMTYRSRSSPSATALNRLNKVEAWLSPKPMSTGVPADIEQEVIAKSQLGARQLIMNRPKRLNALNGNMVDSMKPHLEAWEKSDLAKVILLKSSGGKGFCAGGDVRTVIELAEKKDPNALKFFEEEYKLDHFIATMTTPFVSVMNGITMGGGVGLSVHAPFRIATENTMFAMPETAIGFFPDVGGSFFLPRLDGQLGAYLGMTGQRLKGLDVLYAGIATHYVPSNRLQALETRLSELETKNPDVINNAIEEFTEVESANSFILDADIRKSIDRTFKKKTVEDIMAALEKDDSKWAKDTKETLQKMSPSSLKITLEQIRKGADKSISECFQMEYGMVQQSLQDHDFAEGVTASLVKKTTPQWQPSALDQVDAKDISKKYFTNPPSQHLELLSNKDYHQYPHRHYALPSEHDIKLVVTGEAPDIGNYALSEKEVVDWFLKERKGKRGVEEKVKAVLKQQTTTVGEGEGQGLKWIY</sequence>
<keyword evidence="5" id="KW-0496">Mitochondrion</keyword>
<dbReference type="SUPFAM" id="SSF52096">
    <property type="entry name" value="ClpP/crotonase"/>
    <property type="match status" value="1"/>
</dbReference>
<dbReference type="AlphaFoldDB" id="A0A8H7PDQ2"/>
<dbReference type="Pfam" id="PF16113">
    <property type="entry name" value="ECH_2"/>
    <property type="match status" value="1"/>
</dbReference>
<dbReference type="Gene3D" id="3.90.226.10">
    <property type="entry name" value="2-enoyl-CoA Hydratase, Chain A, domain 1"/>
    <property type="match status" value="1"/>
</dbReference>
<evidence type="ECO:0000256" key="1">
    <source>
        <dbReference type="ARBA" id="ARBA00001709"/>
    </source>
</evidence>
<dbReference type="GO" id="GO:0006574">
    <property type="term" value="P:L-valine catabolic process"/>
    <property type="evidence" value="ECO:0007669"/>
    <property type="project" value="TreeGrafter"/>
</dbReference>
<organism evidence="8 9">
    <name type="scientific">Mortierella isabellina</name>
    <name type="common">Filamentous fungus</name>
    <name type="synonym">Umbelopsis isabellina</name>
    <dbReference type="NCBI Taxonomy" id="91625"/>
    <lineage>
        <taxon>Eukaryota</taxon>
        <taxon>Fungi</taxon>
        <taxon>Fungi incertae sedis</taxon>
        <taxon>Mucoromycota</taxon>
        <taxon>Mucoromycotina</taxon>
        <taxon>Umbelopsidomycetes</taxon>
        <taxon>Umbelopsidales</taxon>
        <taxon>Umbelopsidaceae</taxon>
        <taxon>Umbelopsis</taxon>
    </lineage>
</organism>
<dbReference type="OrthoDB" id="1737613at2759"/>
<protein>
    <recommendedName>
        <fullName evidence="3">3-hydroxyisobutyryl-CoA hydrolase</fullName>
        <ecNumber evidence="3">3.1.2.4</ecNumber>
    </recommendedName>
    <alternativeName>
        <fullName evidence="6">3-hydroxyisobutyryl-coenzyme A hydrolase</fullName>
    </alternativeName>
</protein>
<evidence type="ECO:0000256" key="4">
    <source>
        <dbReference type="ARBA" id="ARBA00022801"/>
    </source>
</evidence>
<dbReference type="InterPro" id="IPR029045">
    <property type="entry name" value="ClpP/crotonase-like_dom_sf"/>
</dbReference>
<evidence type="ECO:0000259" key="7">
    <source>
        <dbReference type="Pfam" id="PF16113"/>
    </source>
</evidence>
<comment type="catalytic activity">
    <reaction evidence="1">
        <text>3-hydroxy-2-methylpropanoyl-CoA + H2O = 3-hydroxy-2-methylpropanoate + CoA + H(+)</text>
        <dbReference type="Rhea" id="RHEA:20888"/>
        <dbReference type="ChEBI" id="CHEBI:11805"/>
        <dbReference type="ChEBI" id="CHEBI:15377"/>
        <dbReference type="ChEBI" id="CHEBI:15378"/>
        <dbReference type="ChEBI" id="CHEBI:57287"/>
        <dbReference type="ChEBI" id="CHEBI:57340"/>
        <dbReference type="EC" id="3.1.2.4"/>
    </reaction>
</comment>
<dbReference type="NCBIfam" id="NF004127">
    <property type="entry name" value="PRK05617.1"/>
    <property type="match status" value="1"/>
</dbReference>
<dbReference type="Proteomes" id="UP000654370">
    <property type="component" value="Unassembled WGS sequence"/>
</dbReference>
<dbReference type="CDD" id="cd06558">
    <property type="entry name" value="crotonase-like"/>
    <property type="match status" value="1"/>
</dbReference>
<accession>A0A8H7PDQ2</accession>
<dbReference type="FunFam" id="3.90.226.10:FF:000026">
    <property type="entry name" value="3-hydroxyisobutyryl-CoA hydrolase, mitochondrial"/>
    <property type="match status" value="1"/>
</dbReference>
<dbReference type="GO" id="GO:0003860">
    <property type="term" value="F:3-hydroxyisobutyryl-CoA hydrolase activity"/>
    <property type="evidence" value="ECO:0007669"/>
    <property type="project" value="UniProtKB-EC"/>
</dbReference>
<evidence type="ECO:0000256" key="6">
    <source>
        <dbReference type="ARBA" id="ARBA00031181"/>
    </source>
</evidence>
<comment type="subcellular location">
    <subcellularLocation>
        <location evidence="2">Mitochondrion</location>
    </subcellularLocation>
</comment>
<gene>
    <name evidence="8" type="ORF">INT43_001484</name>
</gene>
<dbReference type="PANTHER" id="PTHR43176">
    <property type="entry name" value="3-HYDROXYISOBUTYRYL-COA HYDROLASE-RELATED"/>
    <property type="match status" value="1"/>
</dbReference>
<dbReference type="InterPro" id="IPR032259">
    <property type="entry name" value="HIBYL-CoA-H"/>
</dbReference>
<keyword evidence="4" id="KW-0378">Hydrolase</keyword>
<dbReference type="GO" id="GO:0005739">
    <property type="term" value="C:mitochondrion"/>
    <property type="evidence" value="ECO:0007669"/>
    <property type="project" value="UniProtKB-SubCell"/>
</dbReference>
<reference evidence="8" key="1">
    <citation type="submission" date="2020-12" db="EMBL/GenBank/DDBJ databases">
        <title>Metabolic potential, ecology and presence of endohyphal bacteria is reflected in genomic diversity of Mucoromycotina.</title>
        <authorList>
            <person name="Muszewska A."/>
            <person name="Okrasinska A."/>
            <person name="Steczkiewicz K."/>
            <person name="Drgas O."/>
            <person name="Orlowska M."/>
            <person name="Perlinska-Lenart U."/>
            <person name="Aleksandrzak-Piekarczyk T."/>
            <person name="Szatraj K."/>
            <person name="Zielenkiewicz U."/>
            <person name="Pilsyk S."/>
            <person name="Malc E."/>
            <person name="Mieczkowski P."/>
            <person name="Kruszewska J.S."/>
            <person name="Biernat P."/>
            <person name="Pawlowska J."/>
        </authorList>
    </citation>
    <scope>NUCLEOTIDE SEQUENCE</scope>
    <source>
        <strain evidence="8">WA0000067209</strain>
    </source>
</reference>
<dbReference type="EMBL" id="JAEPQZ010000018">
    <property type="protein sequence ID" value="KAG2172007.1"/>
    <property type="molecule type" value="Genomic_DNA"/>
</dbReference>
<comment type="caution">
    <text evidence="8">The sequence shown here is derived from an EMBL/GenBank/DDBJ whole genome shotgun (WGS) entry which is preliminary data.</text>
</comment>
<feature type="domain" description="Enoyl-CoA hydratase/isomerase" evidence="7">
    <location>
        <begin position="77"/>
        <end position="401"/>
    </location>
</feature>
<name>A0A8H7PDQ2_MORIS</name>
<dbReference type="PROSITE" id="PS00166">
    <property type="entry name" value="ENOYL_COA_HYDRATASE"/>
    <property type="match status" value="1"/>
</dbReference>
<dbReference type="PANTHER" id="PTHR43176:SF3">
    <property type="entry name" value="3-HYDROXYISOBUTYRYL-COA HYDROLASE, MITOCHONDRIAL"/>
    <property type="match status" value="1"/>
</dbReference>
<proteinExistence type="predicted"/>
<evidence type="ECO:0000313" key="9">
    <source>
        <dbReference type="Proteomes" id="UP000654370"/>
    </source>
</evidence>
<dbReference type="InterPro" id="IPR018376">
    <property type="entry name" value="Enoyl-CoA_hyd/isom_CS"/>
</dbReference>
<dbReference type="EC" id="3.1.2.4" evidence="3"/>
<evidence type="ECO:0000256" key="2">
    <source>
        <dbReference type="ARBA" id="ARBA00004173"/>
    </source>
</evidence>
<evidence type="ECO:0000313" key="8">
    <source>
        <dbReference type="EMBL" id="KAG2172007.1"/>
    </source>
</evidence>
<evidence type="ECO:0000256" key="5">
    <source>
        <dbReference type="ARBA" id="ARBA00023128"/>
    </source>
</evidence>
<evidence type="ECO:0000256" key="3">
    <source>
        <dbReference type="ARBA" id="ARBA00011915"/>
    </source>
</evidence>
<keyword evidence="9" id="KW-1185">Reference proteome</keyword>
<dbReference type="InterPro" id="IPR045004">
    <property type="entry name" value="ECH_dom"/>
</dbReference>